<dbReference type="OrthoDB" id="2537141at2759"/>
<feature type="region of interest" description="Disordered" evidence="1">
    <location>
        <begin position="267"/>
        <end position="357"/>
    </location>
</feature>
<comment type="caution">
    <text evidence="2">The sequence shown here is derived from an EMBL/GenBank/DDBJ whole genome shotgun (WGS) entry which is preliminary data.</text>
</comment>
<feature type="compositionally biased region" description="Polar residues" evidence="1">
    <location>
        <begin position="295"/>
        <end position="304"/>
    </location>
</feature>
<evidence type="ECO:0000256" key="1">
    <source>
        <dbReference type="SAM" id="MobiDB-lite"/>
    </source>
</evidence>
<name>A0A8H7Y1G7_PSICU</name>
<protein>
    <submittedName>
        <fullName evidence="2">Uncharacterized protein</fullName>
    </submittedName>
</protein>
<feature type="compositionally biased region" description="Basic and acidic residues" evidence="1">
    <location>
        <begin position="208"/>
        <end position="223"/>
    </location>
</feature>
<feature type="compositionally biased region" description="Low complexity" evidence="1">
    <location>
        <begin position="312"/>
        <end position="322"/>
    </location>
</feature>
<feature type="region of interest" description="Disordered" evidence="1">
    <location>
        <begin position="188"/>
        <end position="229"/>
    </location>
</feature>
<accession>A0A8H7Y1G7</accession>
<evidence type="ECO:0000313" key="2">
    <source>
        <dbReference type="EMBL" id="KAG5169509.1"/>
    </source>
</evidence>
<sequence length="740" mass="82608">MLGVEMDAKFSPSNASFVLTSERLLAIPKRNLHDYLSAYIRDQRSFIKDYSADYRAEGGILLDTREPNDTLPSTFPVGDTSRDTVFGTPVLKARVATSSEIIKPKLNERSRAGSKTLGTTRWVTKAANGNLEGTLDLIDNKQSVSKDYGDTQTTVEFHNRESDIRKRVVKHTVTRDNNQDDEHIQRLEERRREKRARKVSMLPATGDKYSDDNPSTKRNDDRLKKKNQPKNTQLGFALLHGFSATNVGKNRLTLDPLSRGLGVFKKGKASTKTRVKGKKEGDDSGRLFSEAKFLNSRTSGSRKSPNVDDSRTSSTISSPSIRKYPRKHGNVYHEDVENGKGANSSKHSDEDLAGRRYNPDDSIIWDIEKDSDAMESETNSNDRQGTMLVNYNRHVATATKLKSPKKTASYVSRRSLESSDKPTGREIFPMYAAANELPSLTPSESASQLCFNQRTTHDRSKYFQCIEKLATPAHISSANTNSMLSVGLEGEESGTCNPKDTDGGSPKEIADDMRIFRTQDASSDIILSPTYLSRITCEFGPPEFDLPACCDLKAHTEDFPVFQLSSHGTYDLQDFQLQNILSEDVIDDTFLHPSLGDCLCNPDCLLCSNTNNGKASEAFDAPGYFLSCADHIVDHTPDVEHLHCRFCADPGNMELENYEEESSASNTHPDDYVNHDHSAGKALCPDKEEHQIEYFQQGRTLLYGHELFETRKLPKLSQLSSVEAEVAGALKLGHWLPHRL</sequence>
<dbReference type="AlphaFoldDB" id="A0A8H7Y1G7"/>
<reference evidence="2" key="1">
    <citation type="submission" date="2021-02" db="EMBL/GenBank/DDBJ databases">
        <title>Psilocybe cubensis genome.</title>
        <authorList>
            <person name="Mckernan K.J."/>
            <person name="Crawford S."/>
            <person name="Trippe A."/>
            <person name="Kane L.T."/>
            <person name="Mclaughlin S."/>
        </authorList>
    </citation>
    <scope>NUCLEOTIDE SEQUENCE [LARGE SCALE GENOMIC DNA]</scope>
    <source>
        <strain evidence="2">MGC-MH-2018</strain>
    </source>
</reference>
<organism evidence="2">
    <name type="scientific">Psilocybe cubensis</name>
    <name type="common">Psychedelic mushroom</name>
    <name type="synonym">Stropharia cubensis</name>
    <dbReference type="NCBI Taxonomy" id="181762"/>
    <lineage>
        <taxon>Eukaryota</taxon>
        <taxon>Fungi</taxon>
        <taxon>Dikarya</taxon>
        <taxon>Basidiomycota</taxon>
        <taxon>Agaricomycotina</taxon>
        <taxon>Agaricomycetes</taxon>
        <taxon>Agaricomycetidae</taxon>
        <taxon>Agaricales</taxon>
        <taxon>Agaricineae</taxon>
        <taxon>Strophariaceae</taxon>
        <taxon>Psilocybe</taxon>
    </lineage>
</organism>
<dbReference type="EMBL" id="JAFIQS010000005">
    <property type="protein sequence ID" value="KAG5169509.1"/>
    <property type="molecule type" value="Genomic_DNA"/>
</dbReference>
<feature type="compositionally biased region" description="Basic and acidic residues" evidence="1">
    <location>
        <begin position="346"/>
        <end position="357"/>
    </location>
</feature>
<gene>
    <name evidence="2" type="ORF">JR316_006065</name>
</gene>
<proteinExistence type="predicted"/>
<feature type="compositionally biased region" description="Basic residues" evidence="1">
    <location>
        <begin position="267"/>
        <end position="277"/>
    </location>
</feature>